<protein>
    <submittedName>
        <fullName evidence="3">Uncharacterized protein</fullName>
    </submittedName>
</protein>
<feature type="transmembrane region" description="Helical" evidence="2">
    <location>
        <begin position="6"/>
        <end position="24"/>
    </location>
</feature>
<organism evidence="3 4">
    <name type="scientific">Orbilia javanica</name>
    <dbReference type="NCBI Taxonomy" id="47235"/>
    <lineage>
        <taxon>Eukaryota</taxon>
        <taxon>Fungi</taxon>
        <taxon>Dikarya</taxon>
        <taxon>Ascomycota</taxon>
        <taxon>Pezizomycotina</taxon>
        <taxon>Orbiliomycetes</taxon>
        <taxon>Orbiliales</taxon>
        <taxon>Orbiliaceae</taxon>
        <taxon>Orbilia</taxon>
    </lineage>
</organism>
<evidence type="ECO:0000313" key="3">
    <source>
        <dbReference type="EMBL" id="KAK6348366.1"/>
    </source>
</evidence>
<reference evidence="3 4" key="1">
    <citation type="submission" date="2019-10" db="EMBL/GenBank/DDBJ databases">
        <authorList>
            <person name="Palmer J.M."/>
        </authorList>
    </citation>
    <scope>NUCLEOTIDE SEQUENCE [LARGE SCALE GENOMIC DNA]</scope>
    <source>
        <strain evidence="3 4">TWF718</strain>
    </source>
</reference>
<dbReference type="AlphaFoldDB" id="A0AAN8NY34"/>
<dbReference type="Proteomes" id="UP001313282">
    <property type="component" value="Unassembled WGS sequence"/>
</dbReference>
<evidence type="ECO:0000256" key="2">
    <source>
        <dbReference type="SAM" id="Phobius"/>
    </source>
</evidence>
<proteinExistence type="predicted"/>
<gene>
    <name evidence="3" type="ORF">TWF718_006162</name>
</gene>
<keyword evidence="2" id="KW-1133">Transmembrane helix</keyword>
<keyword evidence="2" id="KW-0812">Transmembrane</keyword>
<feature type="compositionally biased region" description="Basic residues" evidence="1">
    <location>
        <begin position="31"/>
        <end position="46"/>
    </location>
</feature>
<dbReference type="EMBL" id="JAVHNR010000003">
    <property type="protein sequence ID" value="KAK6348366.1"/>
    <property type="molecule type" value="Genomic_DNA"/>
</dbReference>
<feature type="compositionally biased region" description="Low complexity" evidence="1">
    <location>
        <begin position="50"/>
        <end position="69"/>
    </location>
</feature>
<accession>A0AAN8NY34</accession>
<comment type="caution">
    <text evidence="3">The sequence shown here is derived from an EMBL/GenBank/DDBJ whole genome shotgun (WGS) entry which is preliminary data.</text>
</comment>
<keyword evidence="2" id="KW-0472">Membrane</keyword>
<name>A0AAN8NY34_9PEZI</name>
<sequence length="82" mass="9183">MAFSRVVPTIIAVAILIVFVGRKLKVESLAKKQKKKQKKQQKKQQKRQASQSSTNTNTTNTSINTSTSSVKTHANRTRNELV</sequence>
<evidence type="ECO:0000313" key="4">
    <source>
        <dbReference type="Proteomes" id="UP001313282"/>
    </source>
</evidence>
<keyword evidence="4" id="KW-1185">Reference proteome</keyword>
<feature type="region of interest" description="Disordered" evidence="1">
    <location>
        <begin position="29"/>
        <end position="82"/>
    </location>
</feature>
<evidence type="ECO:0000256" key="1">
    <source>
        <dbReference type="SAM" id="MobiDB-lite"/>
    </source>
</evidence>